<dbReference type="GO" id="GO:0050832">
    <property type="term" value="P:defense response to fungus"/>
    <property type="evidence" value="ECO:0007669"/>
    <property type="project" value="UniProtKB-ARBA"/>
</dbReference>
<evidence type="ECO:0000256" key="8">
    <source>
        <dbReference type="ARBA" id="ARBA00024195"/>
    </source>
</evidence>
<keyword evidence="4 10" id="KW-0732">Signal</keyword>
<evidence type="ECO:0000256" key="9">
    <source>
        <dbReference type="RuleBase" id="RU363034"/>
    </source>
</evidence>
<feature type="chain" id="PRO_5012524028" evidence="10">
    <location>
        <begin position="34"/>
        <end position="394"/>
    </location>
</feature>
<dbReference type="SMART" id="SM00020">
    <property type="entry name" value="Tryp_SPc"/>
    <property type="match status" value="1"/>
</dbReference>
<comment type="similarity">
    <text evidence="8">Belongs to the peptidase S1 family. CLIP subfamily.</text>
</comment>
<evidence type="ECO:0000259" key="12">
    <source>
        <dbReference type="PROSITE" id="PS51888"/>
    </source>
</evidence>
<dbReference type="InterPro" id="IPR009003">
    <property type="entry name" value="Peptidase_S1_PA"/>
</dbReference>
<evidence type="ECO:0000256" key="7">
    <source>
        <dbReference type="ARBA" id="ARBA00023157"/>
    </source>
</evidence>
<dbReference type="PANTHER" id="PTHR24252:SF7">
    <property type="entry name" value="HYALIN"/>
    <property type="match status" value="1"/>
</dbReference>
<accession>A0A1Q3FBM8</accession>
<evidence type="ECO:0000259" key="11">
    <source>
        <dbReference type="PROSITE" id="PS50240"/>
    </source>
</evidence>
<dbReference type="PROSITE" id="PS00135">
    <property type="entry name" value="TRYPSIN_SER"/>
    <property type="match status" value="1"/>
</dbReference>
<dbReference type="PRINTS" id="PR00722">
    <property type="entry name" value="CHYMOTRYPSIN"/>
</dbReference>
<name>A0A1Q3FBM8_CULTA</name>
<dbReference type="CDD" id="cd00190">
    <property type="entry name" value="Tryp_SPc"/>
    <property type="match status" value="1"/>
</dbReference>
<dbReference type="InterPro" id="IPR001314">
    <property type="entry name" value="Peptidase_S1A"/>
</dbReference>
<dbReference type="GO" id="GO:0035008">
    <property type="term" value="P:positive regulation of melanization defense response"/>
    <property type="evidence" value="ECO:0007669"/>
    <property type="project" value="UniProtKB-ARBA"/>
</dbReference>
<reference evidence="13" key="1">
    <citation type="submission" date="2017-01" db="EMBL/GenBank/DDBJ databases">
        <title>A deep insight into the sialotranscriptome of adult male and female Cluex tarsalis mosquitoes.</title>
        <authorList>
            <person name="Ribeiro J.M."/>
            <person name="Moreira F."/>
            <person name="Bernard K.A."/>
            <person name="Calvo E."/>
        </authorList>
    </citation>
    <scope>NUCLEOTIDE SEQUENCE</scope>
    <source>
        <strain evidence="13">Kern County</strain>
        <tissue evidence="13">Salivary glands</tissue>
    </source>
</reference>
<evidence type="ECO:0000256" key="5">
    <source>
        <dbReference type="ARBA" id="ARBA00022801"/>
    </source>
</evidence>
<evidence type="ECO:0000313" key="13">
    <source>
        <dbReference type="EMBL" id="JAV24919.1"/>
    </source>
</evidence>
<dbReference type="PROSITE" id="PS00134">
    <property type="entry name" value="TRYPSIN_HIS"/>
    <property type="match status" value="1"/>
</dbReference>
<dbReference type="PROSITE" id="PS51888">
    <property type="entry name" value="CLIP"/>
    <property type="match status" value="1"/>
</dbReference>
<keyword evidence="3 9" id="KW-0645">Protease</keyword>
<dbReference type="SUPFAM" id="SSF50494">
    <property type="entry name" value="Trypsin-like serine proteases"/>
    <property type="match status" value="1"/>
</dbReference>
<evidence type="ECO:0000256" key="4">
    <source>
        <dbReference type="ARBA" id="ARBA00022729"/>
    </source>
</evidence>
<dbReference type="Gene3D" id="2.40.10.10">
    <property type="entry name" value="Trypsin-like serine proteases"/>
    <property type="match status" value="1"/>
</dbReference>
<keyword evidence="6 9" id="KW-0720">Serine protease</keyword>
<comment type="subcellular location">
    <subcellularLocation>
        <location evidence="1">Secreted</location>
    </subcellularLocation>
</comment>
<proteinExistence type="inferred from homology"/>
<dbReference type="InterPro" id="IPR022700">
    <property type="entry name" value="CLIP"/>
</dbReference>
<evidence type="ECO:0000256" key="3">
    <source>
        <dbReference type="ARBA" id="ARBA00022670"/>
    </source>
</evidence>
<feature type="domain" description="Clip" evidence="12">
    <location>
        <begin position="38"/>
        <end position="79"/>
    </location>
</feature>
<dbReference type="EMBL" id="GFDL01010126">
    <property type="protein sequence ID" value="JAV24919.1"/>
    <property type="molecule type" value="Transcribed_RNA"/>
</dbReference>
<evidence type="ECO:0000256" key="10">
    <source>
        <dbReference type="SAM" id="SignalP"/>
    </source>
</evidence>
<evidence type="ECO:0000256" key="6">
    <source>
        <dbReference type="ARBA" id="ARBA00022825"/>
    </source>
</evidence>
<dbReference type="FunFam" id="2.40.10.10:FF:000015">
    <property type="entry name" value="Atrial natriuretic peptide-converting enzyme"/>
    <property type="match status" value="1"/>
</dbReference>
<dbReference type="GO" id="GO:0005576">
    <property type="term" value="C:extracellular region"/>
    <property type="evidence" value="ECO:0007669"/>
    <property type="project" value="UniProtKB-SubCell"/>
</dbReference>
<dbReference type="Pfam" id="PF00089">
    <property type="entry name" value="Trypsin"/>
    <property type="match status" value="1"/>
</dbReference>
<dbReference type="InterPro" id="IPR043504">
    <property type="entry name" value="Peptidase_S1_PA_chymotrypsin"/>
</dbReference>
<dbReference type="GO" id="GO:0006508">
    <property type="term" value="P:proteolysis"/>
    <property type="evidence" value="ECO:0007669"/>
    <property type="project" value="UniProtKB-KW"/>
</dbReference>
<dbReference type="PANTHER" id="PTHR24252">
    <property type="entry name" value="ACROSIN-RELATED"/>
    <property type="match status" value="1"/>
</dbReference>
<evidence type="ECO:0000256" key="1">
    <source>
        <dbReference type="ARBA" id="ARBA00004613"/>
    </source>
</evidence>
<dbReference type="AlphaFoldDB" id="A0A1Q3FBM8"/>
<dbReference type="InterPro" id="IPR001254">
    <property type="entry name" value="Trypsin_dom"/>
</dbReference>
<feature type="signal peptide" evidence="10">
    <location>
        <begin position="1"/>
        <end position="33"/>
    </location>
</feature>
<keyword evidence="7" id="KW-1015">Disulfide bond</keyword>
<protein>
    <submittedName>
        <fullName evidence="13">Putative trypsin-like serine protease</fullName>
    </submittedName>
</protein>
<keyword evidence="2" id="KW-0964">Secreted</keyword>
<dbReference type="PROSITE" id="PS50240">
    <property type="entry name" value="TRYPSIN_DOM"/>
    <property type="match status" value="1"/>
</dbReference>
<feature type="domain" description="Peptidase S1" evidence="11">
    <location>
        <begin position="141"/>
        <end position="381"/>
    </location>
</feature>
<evidence type="ECO:0000256" key="2">
    <source>
        <dbReference type="ARBA" id="ARBA00022525"/>
    </source>
</evidence>
<dbReference type="InterPro" id="IPR033116">
    <property type="entry name" value="TRYPSIN_SER"/>
</dbReference>
<dbReference type="GO" id="GO:0004252">
    <property type="term" value="F:serine-type endopeptidase activity"/>
    <property type="evidence" value="ECO:0007669"/>
    <property type="project" value="InterPro"/>
</dbReference>
<sequence>MVKVKGLHRSGGGHLAALLIVWCSLVCLPLVASVEGEPCRFQKGPGVCIGYSTCRPLLEALNGRITICSYNSREAVVCCPQDYQSQLKTLAAAQQGLTISAKKCIEYMRLATPTTIFSSLKPNAEVVQKKSKLCSIDNNLIVGGEAAKLNEFPHMGAIGYRNNDTGRVEFRCGATLISERYVLTAAHCRNADAVVVRLGDLDLDSDVDGANPRDFQIEEFIKHPQYMSRSKYNDIALVRLAAPVQINNRIRPACLYQSAEIQQQKLIATGYGAMENFGSNANTLMKVVLEQYSQEACQAAYKNEGRFGGIIESQFCAGYEDGGRDTCQGDSGGPLQVRDEQDSCRFYVAAITSFGKFCGTSTPGIYTRVGAYLGWIEQIVWGEGGNATSARKAV</sequence>
<dbReference type="GO" id="GO:0160032">
    <property type="term" value="P:Toll receptor ligand protein activation cascade"/>
    <property type="evidence" value="ECO:0007669"/>
    <property type="project" value="UniProtKB-ARBA"/>
</dbReference>
<dbReference type="InterPro" id="IPR018114">
    <property type="entry name" value="TRYPSIN_HIS"/>
</dbReference>
<keyword evidence="5 9" id="KW-0378">Hydrolase</keyword>
<organism evidence="13">
    <name type="scientific">Culex tarsalis</name>
    <name type="common">Encephalitis mosquito</name>
    <dbReference type="NCBI Taxonomy" id="7177"/>
    <lineage>
        <taxon>Eukaryota</taxon>
        <taxon>Metazoa</taxon>
        <taxon>Ecdysozoa</taxon>
        <taxon>Arthropoda</taxon>
        <taxon>Hexapoda</taxon>
        <taxon>Insecta</taxon>
        <taxon>Pterygota</taxon>
        <taxon>Neoptera</taxon>
        <taxon>Endopterygota</taxon>
        <taxon>Diptera</taxon>
        <taxon>Nematocera</taxon>
        <taxon>Culicoidea</taxon>
        <taxon>Culicidae</taxon>
        <taxon>Culicinae</taxon>
        <taxon>Culicini</taxon>
        <taxon>Culex</taxon>
        <taxon>Culex</taxon>
    </lineage>
</organism>